<dbReference type="ExpressionAtlas" id="Q8IRF2">
    <property type="expression patterns" value="baseline"/>
</dbReference>
<evidence type="ECO:0000313" key="2">
    <source>
        <dbReference type="EMBL" id="AAN12220.1"/>
    </source>
</evidence>
<reference evidence="5" key="2">
    <citation type="journal article" date="2002" name="Genome Biol.">
        <title>Finishing a whole-genome shotgun: release 3 of the Drosophila melanogaster euchromatic genome sequence.</title>
        <authorList>
            <person name="Celniker S.E."/>
            <person name="Wheeler D.A."/>
            <person name="Kronmiller B."/>
            <person name="Carlson J.W."/>
            <person name="Halpern A."/>
            <person name="Patel S."/>
            <person name="Adams M."/>
            <person name="Champe M."/>
            <person name="Dugan S.P."/>
            <person name="Frise E."/>
            <person name="Hodgson A."/>
            <person name="George R.A."/>
            <person name="Hoskins R.A."/>
            <person name="Laverty T."/>
            <person name="Muzny D.M."/>
            <person name="Nelson C.R."/>
            <person name="Pacleb J.M."/>
            <person name="Park S."/>
            <person name="Pfeiffer B.D."/>
            <person name="Richards S."/>
            <person name="Sodergren E.J."/>
            <person name="Svirskas R."/>
            <person name="Tabor P.E."/>
            <person name="Wan K."/>
            <person name="Stapleton M."/>
            <person name="Sutton G.G."/>
            <person name="Venter C."/>
            <person name="Weinstock G."/>
            <person name="Scherer S.E."/>
            <person name="Myers E.W."/>
            <person name="Gibbs R.A."/>
            <person name="Rubin G.M."/>
        </authorList>
    </citation>
    <scope>NUCLEOTIDE SEQUENCE [LARGE SCALE GENOMIC DNA]</scope>
    <source>
        <strain evidence="5">Berkeley</strain>
    </source>
</reference>
<dbReference type="EMBL" id="AE014296">
    <property type="protein sequence ID" value="AAN12220.1"/>
    <property type="molecule type" value="Genomic_DNA"/>
</dbReference>
<feature type="transmembrane region" description="Helical" evidence="1">
    <location>
        <begin position="54"/>
        <end position="75"/>
    </location>
</feature>
<dbReference type="EMBL" id="KX532047">
    <property type="protein sequence ID" value="ANY27857.1"/>
    <property type="molecule type" value="mRNA"/>
</dbReference>
<evidence type="ECO:0000256" key="1">
    <source>
        <dbReference type="SAM" id="Phobius"/>
    </source>
</evidence>
<dbReference type="UCSC" id="CG32299-RA">
    <property type="organism name" value="d. melanogaster"/>
</dbReference>
<reference evidence="2 5" key="1">
    <citation type="journal article" date="2000" name="Science">
        <title>The genome sequence of Drosophila melanogaster.</title>
        <authorList>
            <person name="Adams M.D."/>
            <person name="Celniker S.E."/>
            <person name="Holt R.A."/>
            <person name="Evans C.A."/>
            <person name="Gocayne J.D."/>
            <person name="Amanatides P.G."/>
            <person name="Scherer S.E."/>
            <person name="Li P.W."/>
            <person name="Hoskins R.A."/>
            <person name="Galle R.F."/>
            <person name="George R.A."/>
            <person name="Lewis S.E."/>
            <person name="Richards S."/>
            <person name="Ashburner M."/>
            <person name="Henderson S.N."/>
            <person name="Sutton G.G."/>
            <person name="Wortman J.R."/>
            <person name="Yandell M.D."/>
            <person name="Zhang Q."/>
            <person name="Chen L.X."/>
            <person name="Brandon R.C."/>
            <person name="Rogers Y.H."/>
            <person name="Blazej R.G."/>
            <person name="Champe M."/>
            <person name="Pfeiffer B.D."/>
            <person name="Wan K.H."/>
            <person name="Doyle C."/>
            <person name="Baxter E.G."/>
            <person name="Helt G."/>
            <person name="Nelson C.R."/>
            <person name="Gabor G.L."/>
            <person name="Abril J.F."/>
            <person name="Agbayani A."/>
            <person name="An H.J."/>
            <person name="Andrews-Pfannkoch C."/>
            <person name="Baldwin D."/>
            <person name="Ballew R.M."/>
            <person name="Basu A."/>
            <person name="Baxendale J."/>
            <person name="Bayraktaroglu L."/>
            <person name="Beasley E.M."/>
            <person name="Beeson K.Y."/>
            <person name="Benos P.V."/>
            <person name="Berman B.P."/>
            <person name="Bhandari D."/>
            <person name="Bolshakov S."/>
            <person name="Borkova D."/>
            <person name="Botchan M.R."/>
            <person name="Bouck J."/>
            <person name="Brokstein P."/>
            <person name="Brottier P."/>
            <person name="Burtis K.C."/>
            <person name="Busam D.A."/>
            <person name="Butler H."/>
            <person name="Cadieu E."/>
            <person name="Center A."/>
            <person name="Chandra I."/>
            <person name="Cherry J.M."/>
            <person name="Cawley S."/>
            <person name="Dahlke C."/>
            <person name="Davenport L.B."/>
            <person name="Davies P."/>
            <person name="de Pablos B."/>
            <person name="Delcher A."/>
            <person name="Deng Z."/>
            <person name="Mays A.D."/>
            <person name="Dew I."/>
            <person name="Dietz S.M."/>
            <person name="Dodson K."/>
            <person name="Doup L.E."/>
            <person name="Downes M."/>
            <person name="Dugan-Rocha S."/>
            <person name="Dunkov B.C."/>
            <person name="Dunn P."/>
            <person name="Durbin K.J."/>
            <person name="Evangelista C.C."/>
            <person name="Ferraz C."/>
            <person name="Ferriera S."/>
            <person name="Fleischmann W."/>
            <person name="Fosler C."/>
            <person name="Gabrielian A.E."/>
            <person name="Garg N.S."/>
            <person name="Gelbart W.M."/>
            <person name="Glasser K."/>
            <person name="Glodek A."/>
            <person name="Gong F."/>
            <person name="Gorrell J.H."/>
            <person name="Gu Z."/>
            <person name="Guan P."/>
            <person name="Harris M."/>
            <person name="Harris N.L."/>
            <person name="Harvey D."/>
            <person name="Heiman T.J."/>
            <person name="Hernandez J.R."/>
            <person name="Houck J."/>
            <person name="Hostin D."/>
            <person name="Houston K.A."/>
            <person name="Howland T.J."/>
            <person name="Wei M.H."/>
            <person name="Ibegwam C."/>
            <person name="Jalali M."/>
            <person name="Kalush F."/>
            <person name="Karpen G.H."/>
            <person name="Ke Z."/>
            <person name="Kennison J.A."/>
            <person name="Ketchum K.A."/>
            <person name="Kimmel B.E."/>
            <person name="Kodira C.D."/>
            <person name="Kraft C."/>
            <person name="Kravitz S."/>
            <person name="Kulp D."/>
            <person name="Lai Z."/>
            <person name="Lasko P."/>
            <person name="Lei Y."/>
            <person name="Levitsky A.A."/>
            <person name="Li J."/>
            <person name="Li Z."/>
            <person name="Liang Y."/>
            <person name="Lin X."/>
            <person name="Liu X."/>
            <person name="Mattei B."/>
            <person name="McIntosh T.C."/>
            <person name="McLeod M.P."/>
            <person name="McPherson D."/>
            <person name="Merkulov G."/>
            <person name="Milshina N.V."/>
            <person name="Mobarry C."/>
            <person name="Morris J."/>
            <person name="Moshrefi A."/>
            <person name="Mount S.M."/>
            <person name="Moy M."/>
            <person name="Murphy B."/>
            <person name="Murphy L."/>
            <person name="Muzny D.M."/>
            <person name="Nelson D.L."/>
            <person name="Nelson D.R."/>
            <person name="Nelson K.A."/>
            <person name="Nixon K."/>
            <person name="Nusskern D.R."/>
            <person name="Pacleb J.M."/>
            <person name="Palazzolo M."/>
            <person name="Pittman G.S."/>
            <person name="Pan S."/>
            <person name="Pollard J."/>
            <person name="Puri V."/>
            <person name="Reese M.G."/>
            <person name="Reinert K."/>
            <person name="Remington K."/>
            <person name="Saunders R.D."/>
            <person name="Scheeler F."/>
            <person name="Shen H."/>
            <person name="Shue B.C."/>
            <person name="Siden-Kiamos I."/>
            <person name="Simpson M."/>
            <person name="Skupski M.P."/>
            <person name="Smith T."/>
            <person name="Spier E."/>
            <person name="Spradling A.C."/>
            <person name="Stapleton M."/>
            <person name="Strong R."/>
            <person name="Sun E."/>
            <person name="Svirskas R."/>
            <person name="Tector C."/>
            <person name="Turner R."/>
            <person name="Venter E."/>
            <person name="Wang A.H."/>
            <person name="Wang X."/>
            <person name="Wang Z.Y."/>
            <person name="Wassarman D.A."/>
            <person name="Weinstock G.M."/>
            <person name="Weissenbach J."/>
            <person name="Williams S.M."/>
            <person name="WoodageT"/>
            <person name="Worley K.C."/>
            <person name="Wu D."/>
            <person name="Yang S."/>
            <person name="Yao Q.A."/>
            <person name="Ye J."/>
            <person name="Yeh R.F."/>
            <person name="Zaveri J.S."/>
            <person name="Zhan M."/>
            <person name="Zhang G."/>
            <person name="Zhao Q."/>
            <person name="Zheng L."/>
            <person name="Zheng X.H."/>
            <person name="Zhong F.N."/>
            <person name="Zhong W."/>
            <person name="Zhou X."/>
            <person name="Zhu S."/>
            <person name="Zhu X."/>
            <person name="Smith H.O."/>
            <person name="Gibbs R.A."/>
            <person name="Myers E.W."/>
            <person name="Rubin G.M."/>
            <person name="Venter J.C."/>
        </authorList>
    </citation>
    <scope>NUCLEOTIDE SEQUENCE [LARGE SCALE GENOMIC DNA]</scope>
    <source>
        <strain evidence="5">Berkeley</strain>
    </source>
</reference>
<keyword evidence="1" id="KW-1133">Transmembrane helix</keyword>
<accession>Q8IRF2</accession>
<organism evidence="2 5">
    <name type="scientific">Drosophila melanogaster</name>
    <name type="common">Fruit fly</name>
    <dbReference type="NCBI Taxonomy" id="7227"/>
    <lineage>
        <taxon>Eukaryota</taxon>
        <taxon>Metazoa</taxon>
        <taxon>Ecdysozoa</taxon>
        <taxon>Arthropoda</taxon>
        <taxon>Hexapoda</taxon>
        <taxon>Insecta</taxon>
        <taxon>Pterygota</taxon>
        <taxon>Neoptera</taxon>
        <taxon>Endopterygota</taxon>
        <taxon>Diptera</taxon>
        <taxon>Brachycera</taxon>
        <taxon>Muscomorpha</taxon>
        <taxon>Ephydroidea</taxon>
        <taxon>Drosophilidae</taxon>
        <taxon>Drosophila</taxon>
        <taxon>Sophophora</taxon>
    </lineage>
</organism>
<dbReference type="FlyBase" id="FBgn0052299">
    <property type="gene designation" value="CG32299"/>
</dbReference>
<reference evidence="2" key="11">
    <citation type="journal article" date="2015" name="G3 (Bethesda)">
        <title>Gene Model Annotations for Drosophila melanogaster: The Rule-Benders.</title>
        <authorList>
            <consortium name="FlyBase Consortium"/>
            <person name="Crosby M.A."/>
            <person name="Gramates L.S."/>
            <person name="Dos Santos G."/>
            <person name="Matthews B.B."/>
            <person name="St Pierre S.E."/>
            <person name="Zhou P."/>
            <person name="Schroeder A.J."/>
            <person name="Falls K."/>
            <person name="Emmert D.B."/>
            <person name="Russo S.M."/>
            <person name="Gelbart W.M."/>
            <person name="null"/>
        </authorList>
    </citation>
    <scope>NUCLEOTIDE SEQUENCE</scope>
</reference>
<dbReference type="PaxDb" id="7227-FBpp0289086"/>
<dbReference type="Proteomes" id="UP000000803">
    <property type="component" value="Chromosome 3L"/>
</dbReference>
<reference evidence="3" key="13">
    <citation type="submission" date="2016-07" db="EMBL/GenBank/DDBJ databases">
        <authorList>
            <person name="Wan K."/>
            <person name="Booth B."/>
            <person name="Spirohn K."/>
            <person name="Hao T."/>
            <person name="Hu Y."/>
            <person name="Calderwood M."/>
            <person name="Hill D."/>
            <person name="Mohr S."/>
            <person name="Vidal M."/>
            <person name="Celniker S."/>
            <person name="Perrimon N."/>
        </authorList>
    </citation>
    <scope>NUCLEOTIDE SEQUENCE</scope>
</reference>
<dbReference type="KEGG" id="dme:Dmel_CG32299"/>
<reference evidence="2" key="10">
    <citation type="journal article" date="2015" name="G3 (Bethesda)">
        <title>Gene Model Annotations for Drosophila melanogaster: Impact of High-Throughput Data.</title>
        <authorList>
            <consortium name="FlyBase Consortium"/>
            <person name="Matthews B.B."/>
            <person name="Dos Santos G."/>
            <person name="Crosby M.A."/>
            <person name="Emmert D.B."/>
            <person name="St Pierre S.E."/>
            <person name="Gramates L.S."/>
            <person name="Zhou P."/>
            <person name="Schroeder A.J."/>
            <person name="Falls K."/>
            <person name="Strelets V."/>
            <person name="Russo S.M."/>
            <person name="Gelbart W.M."/>
            <person name="null"/>
        </authorList>
    </citation>
    <scope>NUCLEOTIDE SEQUENCE</scope>
</reference>
<reference evidence="2 5" key="6">
    <citation type="journal article" date="2005" name="PLoS Comput. Biol.">
        <title>Combined evidence annotation of transposable elements in genome sequences.</title>
        <authorList>
            <person name="Quesneville H."/>
            <person name="Bergman C.M."/>
            <person name="Andrieu O."/>
            <person name="Autard D."/>
            <person name="Nouaud D."/>
            <person name="Ashburner M."/>
            <person name="Anxolabehere D."/>
        </authorList>
    </citation>
    <scope>NUCLEOTIDE SEQUENCE [LARGE SCALE GENOMIC DNA]</scope>
    <source>
        <strain evidence="5">Berkeley</strain>
    </source>
</reference>
<evidence type="ECO:0000313" key="4">
    <source>
        <dbReference type="FlyBase" id="FBgn0052299"/>
    </source>
</evidence>
<proteinExistence type="evidence at transcript level"/>
<dbReference type="AlphaFoldDB" id="Q8IRF2"/>
<dbReference type="BioGRID-ORCS" id="317964">
    <property type="hits" value="0 hits in 1 CRISPR screen"/>
</dbReference>
<reference evidence="5" key="4">
    <citation type="journal article" date="2002" name="Genome Biol.">
        <title>The transposable elements of the Drosophila melanogaster euchromatin: a genomics perspective.</title>
        <authorList>
            <person name="Kaminker J.S."/>
            <person name="Bergman C.M."/>
            <person name="Kronmiller B."/>
            <person name="Carlson J."/>
            <person name="Svirskas R."/>
            <person name="Patel S."/>
            <person name="Frise E."/>
            <person name="Wheeler D.A."/>
            <person name="Lewis S.E."/>
            <person name="Rubin G.M."/>
            <person name="Ashburner M."/>
            <person name="Celniker S.E."/>
        </authorList>
    </citation>
    <scope>NUCLEOTIDE SEQUENCE [LARGE SCALE GENOMIC DNA]</scope>
    <source>
        <strain evidence="5">Berkeley</strain>
    </source>
</reference>
<dbReference type="HOGENOM" id="CLU_1908906_0_0_1"/>
<keyword evidence="1" id="KW-0472">Membrane</keyword>
<name>Q8IRF2_DROME</name>
<dbReference type="RefSeq" id="NP_728741.1">
    <property type="nucleotide sequence ID" value="NM_167946.2"/>
</dbReference>
<dbReference type="STRING" id="7227.FBpp0289086"/>
<reference evidence="2" key="12">
    <citation type="journal article" date="2015" name="Genome Res.">
        <title>The Release 6 reference sequence of the Drosophila melanogaster genome.</title>
        <authorList>
            <person name="Hoskins R.A."/>
            <person name="Carlson J.W."/>
            <person name="Wan K.H."/>
            <person name="Park S."/>
            <person name="Mendez I."/>
            <person name="Galle S.E."/>
            <person name="Booth B.W."/>
            <person name="Pfeiffer B.D."/>
            <person name="George R.A."/>
            <person name="Svirskas R."/>
            <person name="Krzywinski M."/>
            <person name="Schein J."/>
            <person name="Accardo M.C."/>
            <person name="Damia E."/>
            <person name="Messina G."/>
            <person name="Mendez-Lago M."/>
            <person name="de Pablos B."/>
            <person name="Demakova O.V."/>
            <person name="Andreyeva E.N."/>
            <person name="Boldyreva L.V."/>
            <person name="Marra M."/>
            <person name="Carvalho A.B."/>
            <person name="Dimitri P."/>
            <person name="Villasante A."/>
            <person name="Zhimulev I.F."/>
            <person name="Rubin G.M."/>
            <person name="Karpen G.H."/>
            <person name="Celniker S.E."/>
        </authorList>
    </citation>
    <scope>NUCLEOTIDE SEQUENCE</scope>
</reference>
<reference evidence="2" key="7">
    <citation type="submission" date="2006-08" db="EMBL/GenBank/DDBJ databases">
        <authorList>
            <person name="Celniker S."/>
            <person name="Carlson J."/>
            <person name="Wan K."/>
            <person name="Frise E."/>
            <person name="Hoskins R."/>
            <person name="Park S."/>
            <person name="Svirskas R."/>
            <person name="Rubin G."/>
        </authorList>
    </citation>
    <scope>NUCLEOTIDE SEQUENCE</scope>
</reference>
<reference evidence="2" key="14">
    <citation type="submission" date="2022-11" db="EMBL/GenBank/DDBJ databases">
        <title>Drosophila melanogaster release 4 sequence.</title>
        <authorList>
            <consortium name="Berkeley Drosophila Genome Project"/>
            <person name="Celniker S."/>
            <person name="Carlson J."/>
            <person name="Wan K."/>
            <person name="Pfeiffer B."/>
            <person name="Frise E."/>
            <person name="George R."/>
            <person name="Hoskins R."/>
            <person name="Stapleton M."/>
            <person name="Pacleb J."/>
            <person name="Park S."/>
            <person name="Svirskas R."/>
            <person name="Smith E."/>
            <person name="Yu C."/>
            <person name="Rubin G."/>
        </authorList>
    </citation>
    <scope>NUCLEOTIDE SEQUENCE</scope>
</reference>
<reference evidence="2" key="15">
    <citation type="submission" date="2022-11" db="EMBL/GenBank/DDBJ databases">
        <authorList>
            <consortium name="FlyBase"/>
        </authorList>
    </citation>
    <scope>NUCLEOTIDE SEQUENCE</scope>
</reference>
<reference evidence="5" key="3">
    <citation type="journal article" date="2002" name="Genome Biol.">
        <title>Annotation of the Drosophila melanogaster euchromatic genome: a systematic review.</title>
        <authorList>
            <person name="Misra S."/>
            <person name="Crosby M.A."/>
            <person name="Mungall C.J."/>
            <person name="Matthews B.B."/>
            <person name="Campbell K.S."/>
            <person name="Hradecky P."/>
            <person name="Huang Y."/>
            <person name="Kaminker J.S."/>
            <person name="Millburn G.H."/>
            <person name="Prochnik S.E."/>
            <person name="Smith C.D."/>
            <person name="Tupy J.L."/>
            <person name="Whitfied E.J."/>
            <person name="Bayraktaroglu L."/>
            <person name="Berman B.P."/>
            <person name="Bettencourt B.R."/>
            <person name="Celniker S.E."/>
            <person name="de Grey A.D."/>
            <person name="Drysdale R.A."/>
            <person name="Harris N.L."/>
            <person name="Richter J."/>
            <person name="Russo S."/>
            <person name="Schroeder A.J."/>
            <person name="Shu S.Q."/>
            <person name="Stapleton M."/>
            <person name="Yamada C."/>
            <person name="Ashburner M."/>
            <person name="Gelbart W.M."/>
            <person name="Rubin G.M."/>
            <person name="Lewis S.E."/>
        </authorList>
    </citation>
    <scope>GENOME REANNOTATION</scope>
    <source>
        <strain evidence="5">Berkeley</strain>
    </source>
</reference>
<dbReference type="EMBL" id="AE014296">
    <property type="protein sequence ID" value="ACL83230.1"/>
    <property type="molecule type" value="Genomic_DNA"/>
</dbReference>
<reference evidence="2 5" key="8">
    <citation type="journal article" date="2007" name="Science">
        <title>The Release 5.1 annotation of Drosophila melanogaster heterochromatin.</title>
        <authorList>
            <person name="Smith C.D."/>
            <person name="Shu S."/>
            <person name="Mungall C.J."/>
            <person name="Karpen G.H."/>
        </authorList>
    </citation>
    <scope>NUCLEOTIDE SEQUENCE [LARGE SCALE GENOMIC DNA]</scope>
    <source>
        <strain evidence="5">Berkeley</strain>
    </source>
</reference>
<dbReference type="AGR" id="FB:FBgn0052299"/>
<sequence length="134" mass="15606">MGIQNYYGNLKEKFSTRLKRKEEEPAKAIAHPPRMHNLGEEIRLLVHSQSFEKAYSTAAPFLFASLGAWPGYWLFRGMDYHVHRSHIPLPIYIRQTYYQAKVVQLFIIMAGTYTVFRNASRLRLMNANRVAKSS</sequence>
<dbReference type="OrthoDB" id="7912890at2759"/>
<dbReference type="RefSeq" id="NP_001137874.1">
    <property type="nucleotide sequence ID" value="NM_001144402.2"/>
</dbReference>
<evidence type="ECO:0000313" key="5">
    <source>
        <dbReference type="Proteomes" id="UP000000803"/>
    </source>
</evidence>
<dbReference type="eggNOG" id="ENOG502TC1P">
    <property type="taxonomic scope" value="Eukaryota"/>
</dbReference>
<protein>
    <submittedName>
        <fullName evidence="3">GEO11850p1</fullName>
    </submittedName>
</protein>
<reference evidence="2 5" key="9">
    <citation type="journal article" date="2007" name="Science">
        <title>Sequence finishing and mapping of Drosophila melanogaster heterochromatin.</title>
        <authorList>
            <person name="Hoskins R.A."/>
            <person name="Carlson J.W."/>
            <person name="Kennedy C."/>
            <person name="Acevedo D."/>
            <person name="Evans-Holm M."/>
            <person name="Frise E."/>
            <person name="Wan K.H."/>
            <person name="Park S."/>
            <person name="Mendez-Lago M."/>
            <person name="Rossi F."/>
            <person name="Villasante A."/>
            <person name="Dimitri P."/>
            <person name="Karpen G.H."/>
            <person name="Celniker S.E."/>
        </authorList>
    </citation>
    <scope>NUCLEOTIDE SEQUENCE [LARGE SCALE GENOMIC DNA]</scope>
    <source>
        <strain evidence="5">Berkeley</strain>
    </source>
</reference>
<dbReference type="Bgee" id="FBgn0052299">
    <property type="expression patterns" value="Expressed in seminal fluid secreting gland and 7 other cell types or tissues"/>
</dbReference>
<keyword evidence="5" id="KW-1185">Reference proteome</keyword>
<dbReference type="OMA" id="INAPKMH"/>
<dbReference type="InParanoid" id="Q8IRF2"/>
<dbReference type="GeneID" id="317964"/>
<feature type="transmembrane region" description="Helical" evidence="1">
    <location>
        <begin position="96"/>
        <end position="116"/>
    </location>
</feature>
<dbReference type="VEuPathDB" id="VectorBase:FBgn0052299"/>
<reference evidence="2 5" key="5">
    <citation type="journal article" date="2002" name="Genome Biol.">
        <title>Heterochromatic sequences in a Drosophila whole-genome shotgun assembly.</title>
        <authorList>
            <person name="Hoskins R.A."/>
            <person name="Smith C.D."/>
            <person name="Carlson J.W."/>
            <person name="Carvalho A.B."/>
            <person name="Halpern A."/>
            <person name="Kaminker J.S."/>
            <person name="Kennedy C."/>
            <person name="Mungall C.J."/>
            <person name="Sullivan B.A."/>
            <person name="Sutton G.G."/>
            <person name="Yasuhara J.C."/>
            <person name="Wakimoto B.T."/>
            <person name="Myers E.W."/>
            <person name="Celniker S.E."/>
            <person name="Rubin G.M."/>
            <person name="Karpen G.H."/>
        </authorList>
    </citation>
    <scope>NUCLEOTIDE SEQUENCE [LARGE SCALE GENOMIC DNA]</scope>
    <source>
        <strain evidence="5">Berkeley</strain>
    </source>
</reference>
<evidence type="ECO:0000313" key="3">
    <source>
        <dbReference type="EMBL" id="ANY27857.1"/>
    </source>
</evidence>
<gene>
    <name evidence="2" type="primary">NEST:bs19a11</name>
    <name evidence="2" type="synonym">BcDNA:AT26229</name>
    <name evidence="2" type="synonym">Dmel\CG32299</name>
    <name evidence="2 4" type="ORF">CG32299</name>
    <name evidence="2" type="ORF">Dmel_CG32299</name>
</gene>
<keyword evidence="1" id="KW-0812">Transmembrane</keyword>